<keyword evidence="2" id="KW-1185">Reference proteome</keyword>
<protein>
    <submittedName>
        <fullName evidence="1">Uncharacterized protein</fullName>
    </submittedName>
</protein>
<dbReference type="Proteomes" id="UP001060085">
    <property type="component" value="Linkage Group LG08"/>
</dbReference>
<evidence type="ECO:0000313" key="1">
    <source>
        <dbReference type="EMBL" id="KAI5651290.1"/>
    </source>
</evidence>
<name>A0ACB9ZUM1_CATRO</name>
<gene>
    <name evidence="1" type="ORF">M9H77_37295</name>
</gene>
<organism evidence="1 2">
    <name type="scientific">Catharanthus roseus</name>
    <name type="common">Madagascar periwinkle</name>
    <name type="synonym">Vinca rosea</name>
    <dbReference type="NCBI Taxonomy" id="4058"/>
    <lineage>
        <taxon>Eukaryota</taxon>
        <taxon>Viridiplantae</taxon>
        <taxon>Streptophyta</taxon>
        <taxon>Embryophyta</taxon>
        <taxon>Tracheophyta</taxon>
        <taxon>Spermatophyta</taxon>
        <taxon>Magnoliopsida</taxon>
        <taxon>eudicotyledons</taxon>
        <taxon>Gunneridae</taxon>
        <taxon>Pentapetalae</taxon>
        <taxon>asterids</taxon>
        <taxon>lamiids</taxon>
        <taxon>Gentianales</taxon>
        <taxon>Apocynaceae</taxon>
        <taxon>Rauvolfioideae</taxon>
        <taxon>Vinceae</taxon>
        <taxon>Catharanthinae</taxon>
        <taxon>Catharanthus</taxon>
    </lineage>
</organism>
<evidence type="ECO:0000313" key="2">
    <source>
        <dbReference type="Proteomes" id="UP001060085"/>
    </source>
</evidence>
<reference evidence="2" key="1">
    <citation type="journal article" date="2023" name="Nat. Plants">
        <title>Single-cell RNA sequencing provides a high-resolution roadmap for understanding the multicellular compartmentation of specialized metabolism.</title>
        <authorList>
            <person name="Sun S."/>
            <person name="Shen X."/>
            <person name="Li Y."/>
            <person name="Li Y."/>
            <person name="Wang S."/>
            <person name="Li R."/>
            <person name="Zhang H."/>
            <person name="Shen G."/>
            <person name="Guo B."/>
            <person name="Wei J."/>
            <person name="Xu J."/>
            <person name="St-Pierre B."/>
            <person name="Chen S."/>
            <person name="Sun C."/>
        </authorList>
    </citation>
    <scope>NUCLEOTIDE SEQUENCE [LARGE SCALE GENOMIC DNA]</scope>
</reference>
<sequence>MHNAWGSRISFSGIRGSLYLFCTSNRFFNATTVAAAAGTIAASEVGNVLLVASIAKSLSEPGGARNLEKDAGSIDLSEDLVLQVLCRKSLDASQKLDFFRWCTLKPNYIHSTRTYSQIFHTICRCPQFHDEIPDLLNSVSSDGLALDSATFKLILDAFIHSGKFVSALEILDHMEKDLGAVSCLKPDLYSTVLIALIRKNQLRVALSIFLKFLDNSRTDEKGSGTPDAIACNELLVGLRKANMNDEFMLVFHKLREKGFFPLDRWGYNICIHGFGCKGDLSTSLTLFKEMKERGDPFSPDLCTYNSLIQVLCLAGKVTDALCVWEELKGSSGHEPDLFTYRVLVQGCSKAYRIGDAMNIFSQMQQDGVRPDTALYNSLLNGLMKAQKLTEACNLFEKMAEEDGVRASSWTYNILIDGLFRNGRALAAYTLFSDLKKKGSNFVDGITFSIVALHLCREGQVEEALLLVEEMEARGFIVDLVTISSLLISFYRHGMSDQTERLMKYIRDGNLVPNVLSWKATMEDSMKAKQSKEKDSTPMFPSRGDFADILSVINLANGKTDSGLGTEDIEPESDNIDPWSASPYLDLLANQLSPRSLFSLSRGRRIVAKGIDSFDIDMVNTYLSIFLAKGKLSLACKLFEIFTNMGVDPVSYTFNSMMSSFVKKGYLNEAWGVLQAMGEQLCPADIATYNVIIQGLGKMGRADLASAVLDKLMKQGGYLDIVMYNTLINALGKAGRIEEANTLFQQMQTSGINPDVVTYNTLIEIHNKAGRLKDAYKFLKMMLDAGCAPNHVTDTTLDFLEKEIEKHRYQKATMKPINAEDPS</sequence>
<proteinExistence type="predicted"/>
<comment type="caution">
    <text evidence="1">The sequence shown here is derived from an EMBL/GenBank/DDBJ whole genome shotgun (WGS) entry which is preliminary data.</text>
</comment>
<dbReference type="EMBL" id="CM044708">
    <property type="protein sequence ID" value="KAI5651290.1"/>
    <property type="molecule type" value="Genomic_DNA"/>
</dbReference>
<accession>A0ACB9ZUM1</accession>